<reference evidence="3" key="1">
    <citation type="journal article" date="2020" name="Nature">
        <title>Giant virus diversity and host interactions through global metagenomics.</title>
        <authorList>
            <person name="Schulz F."/>
            <person name="Roux S."/>
            <person name="Paez-Espino D."/>
            <person name="Jungbluth S."/>
            <person name="Walsh D.A."/>
            <person name="Denef V.J."/>
            <person name="McMahon K.D."/>
            <person name="Konstantinidis K.T."/>
            <person name="Eloe-Fadrosh E.A."/>
            <person name="Kyrpides N.C."/>
            <person name="Woyke T."/>
        </authorList>
    </citation>
    <scope>NUCLEOTIDE SEQUENCE</scope>
    <source>
        <strain evidence="3">GVMAG-M-3300023174-137</strain>
    </source>
</reference>
<feature type="transmembrane region" description="Helical" evidence="1">
    <location>
        <begin position="130"/>
        <end position="148"/>
    </location>
</feature>
<keyword evidence="1" id="KW-0812">Transmembrane</keyword>
<feature type="transmembrane region" description="Helical" evidence="1">
    <location>
        <begin position="67"/>
        <end position="97"/>
    </location>
</feature>
<evidence type="ECO:0000259" key="2">
    <source>
        <dbReference type="Pfam" id="PF01569"/>
    </source>
</evidence>
<feature type="transmembrane region" description="Helical" evidence="1">
    <location>
        <begin position="29"/>
        <end position="46"/>
    </location>
</feature>
<dbReference type="AlphaFoldDB" id="A0A6C0DCZ2"/>
<evidence type="ECO:0000313" key="3">
    <source>
        <dbReference type="EMBL" id="QHT14377.1"/>
    </source>
</evidence>
<dbReference type="SUPFAM" id="SSF48317">
    <property type="entry name" value="Acid phosphatase/Vanadium-dependent haloperoxidase"/>
    <property type="match status" value="1"/>
</dbReference>
<keyword evidence="1" id="KW-0472">Membrane</keyword>
<feature type="transmembrane region" description="Helical" evidence="1">
    <location>
        <begin position="103"/>
        <end position="121"/>
    </location>
</feature>
<dbReference type="InterPro" id="IPR036938">
    <property type="entry name" value="PAP2/HPO_sf"/>
</dbReference>
<accession>A0A6C0DCZ2</accession>
<organism evidence="3">
    <name type="scientific">viral metagenome</name>
    <dbReference type="NCBI Taxonomy" id="1070528"/>
    <lineage>
        <taxon>unclassified sequences</taxon>
        <taxon>metagenomes</taxon>
        <taxon>organismal metagenomes</taxon>
    </lineage>
</organism>
<dbReference type="Gene3D" id="1.20.144.10">
    <property type="entry name" value="Phosphatidic acid phosphatase type 2/haloperoxidase"/>
    <property type="match status" value="1"/>
</dbReference>
<dbReference type="EMBL" id="MN739582">
    <property type="protein sequence ID" value="QHT14377.1"/>
    <property type="molecule type" value="Genomic_DNA"/>
</dbReference>
<protein>
    <recommendedName>
        <fullName evidence="2">Phosphatidic acid phosphatase type 2/haloperoxidase domain-containing protein</fullName>
    </recommendedName>
</protein>
<proteinExistence type="predicted"/>
<feature type="transmembrane region" description="Helical" evidence="1">
    <location>
        <begin position="5"/>
        <end position="23"/>
    </location>
</feature>
<keyword evidence="1" id="KW-1133">Transmembrane helix</keyword>
<dbReference type="Pfam" id="PF01569">
    <property type="entry name" value="PAP2"/>
    <property type="match status" value="1"/>
</dbReference>
<sequence length="159" mass="17943">MLANIISITFIISFITPLILFIYERDIWWIWLLGGLLGLTFIVERVKKLFGSLPPFGRPSEANGCNAWCMGGAVGGVPGFPSGHMAASTMFVTALWLHLRNEWVLWIGIPWLILMAWSRWAKHCHNWQQILAGTFTGAVFGGLLYMIAPRQGTFRFDET</sequence>
<dbReference type="InterPro" id="IPR000326">
    <property type="entry name" value="PAP2/HPO"/>
</dbReference>
<feature type="domain" description="Phosphatidic acid phosphatase type 2/haloperoxidase" evidence="2">
    <location>
        <begin position="29"/>
        <end position="150"/>
    </location>
</feature>
<evidence type="ECO:0000256" key="1">
    <source>
        <dbReference type="SAM" id="Phobius"/>
    </source>
</evidence>
<name>A0A6C0DCZ2_9ZZZZ</name>